<evidence type="ECO:0000259" key="6">
    <source>
        <dbReference type="PROSITE" id="PS50888"/>
    </source>
</evidence>
<keyword evidence="3" id="KW-0238">DNA-binding</keyword>
<name>R0GQW8_9BRAS</name>
<gene>
    <name evidence="7" type="ORF">CARUB_v10009652mg</name>
</gene>
<dbReference type="PROSITE" id="PS50888">
    <property type="entry name" value="BHLH"/>
    <property type="match status" value="1"/>
</dbReference>
<evidence type="ECO:0000256" key="5">
    <source>
        <dbReference type="ARBA" id="ARBA00023242"/>
    </source>
</evidence>
<dbReference type="EMBL" id="KB870805">
    <property type="protein sequence ID" value="EOA38176.1"/>
    <property type="molecule type" value="Genomic_DNA"/>
</dbReference>
<keyword evidence="4" id="KW-0804">Transcription</keyword>
<organism evidence="7 8">
    <name type="scientific">Capsella rubella</name>
    <dbReference type="NCBI Taxonomy" id="81985"/>
    <lineage>
        <taxon>Eukaryota</taxon>
        <taxon>Viridiplantae</taxon>
        <taxon>Streptophyta</taxon>
        <taxon>Embryophyta</taxon>
        <taxon>Tracheophyta</taxon>
        <taxon>Spermatophyta</taxon>
        <taxon>Magnoliopsida</taxon>
        <taxon>eudicotyledons</taxon>
        <taxon>Gunneridae</taxon>
        <taxon>Pentapetalae</taxon>
        <taxon>rosids</taxon>
        <taxon>malvids</taxon>
        <taxon>Brassicales</taxon>
        <taxon>Brassicaceae</taxon>
        <taxon>Camelineae</taxon>
        <taxon>Capsella</taxon>
    </lineage>
</organism>
<dbReference type="InterPro" id="IPR036638">
    <property type="entry name" value="HLH_DNA-bd_sf"/>
</dbReference>
<proteinExistence type="predicted"/>
<keyword evidence="5" id="KW-0539">Nucleus</keyword>
<dbReference type="SUPFAM" id="SSF47459">
    <property type="entry name" value="HLH, helix-loop-helix DNA-binding domain"/>
    <property type="match status" value="1"/>
</dbReference>
<dbReference type="OrthoDB" id="1047114at2759"/>
<evidence type="ECO:0000256" key="2">
    <source>
        <dbReference type="ARBA" id="ARBA00023015"/>
    </source>
</evidence>
<dbReference type="SMART" id="SM00353">
    <property type="entry name" value="HLH"/>
    <property type="match status" value="1"/>
</dbReference>
<keyword evidence="8" id="KW-1185">Reference proteome</keyword>
<feature type="non-terminal residue" evidence="7">
    <location>
        <position position="1"/>
    </location>
</feature>
<dbReference type="CDD" id="cd11445">
    <property type="entry name" value="bHLH_AtPIF_like"/>
    <property type="match status" value="1"/>
</dbReference>
<dbReference type="Gene3D" id="4.10.280.10">
    <property type="entry name" value="Helix-loop-helix DNA-binding domain"/>
    <property type="match status" value="1"/>
</dbReference>
<evidence type="ECO:0000256" key="3">
    <source>
        <dbReference type="ARBA" id="ARBA00023125"/>
    </source>
</evidence>
<dbReference type="InterPro" id="IPR031066">
    <property type="entry name" value="bHLH_ALC-like_plant"/>
</dbReference>
<dbReference type="GO" id="GO:0005634">
    <property type="term" value="C:nucleus"/>
    <property type="evidence" value="ECO:0007669"/>
    <property type="project" value="UniProtKB-SubCell"/>
</dbReference>
<dbReference type="GO" id="GO:0046983">
    <property type="term" value="F:protein dimerization activity"/>
    <property type="evidence" value="ECO:0007669"/>
    <property type="project" value="InterPro"/>
</dbReference>
<accession>R0GQW8</accession>
<comment type="subcellular location">
    <subcellularLocation>
        <location evidence="1">Nucleus</location>
    </subcellularLocation>
</comment>
<keyword evidence="2" id="KW-0805">Transcription regulation</keyword>
<sequence>DNYTICLIRSSPTIYHKRMGFYFSRTNLKSSIPIITTSPILSSPGFSFTNNMLNNQDFMELNWRNDVGSLAVKDQAGMSERARSDEDRLINGLRWSYGYFDHDQTDNYLQLVPEIRKEEEKPKEDLLVTVPDEHSETDDHHHSKDFSYRSHSRCYLRNKHDNPKKRCFQISSDEESEDFTREVPSVTEKGFKKRRRDEMCDKMRTLQQLVPNCHKMDKVSVLDKAIDYMKNLQLQLQVMSMMGMNPYFPTATFNFGMQNHLLTAMALAHGQNPVNQTTSTPFIPALNWPLPPFANLSFPHLSNQSPLFTTASAASSSQYLCGLVPCFPSPLDFSSRTMGL</sequence>
<reference evidence="8" key="1">
    <citation type="journal article" date="2013" name="Nat. Genet.">
        <title>The Capsella rubella genome and the genomic consequences of rapid mating system evolution.</title>
        <authorList>
            <person name="Slotte T."/>
            <person name="Hazzouri K.M."/>
            <person name="Agren J.A."/>
            <person name="Koenig D."/>
            <person name="Maumus F."/>
            <person name="Guo Y.L."/>
            <person name="Steige K."/>
            <person name="Platts A.E."/>
            <person name="Escobar J.S."/>
            <person name="Newman L.K."/>
            <person name="Wang W."/>
            <person name="Mandakova T."/>
            <person name="Vello E."/>
            <person name="Smith L.M."/>
            <person name="Henz S.R."/>
            <person name="Steffen J."/>
            <person name="Takuno S."/>
            <person name="Brandvain Y."/>
            <person name="Coop G."/>
            <person name="Andolfatto P."/>
            <person name="Hu T.T."/>
            <person name="Blanchette M."/>
            <person name="Clark R.M."/>
            <person name="Quesneville H."/>
            <person name="Nordborg M."/>
            <person name="Gaut B.S."/>
            <person name="Lysak M.A."/>
            <person name="Jenkins J."/>
            <person name="Grimwood J."/>
            <person name="Chapman J."/>
            <person name="Prochnik S."/>
            <person name="Shu S."/>
            <person name="Rokhsar D."/>
            <person name="Schmutz J."/>
            <person name="Weigel D."/>
            <person name="Wright S.I."/>
        </authorList>
    </citation>
    <scope>NUCLEOTIDE SEQUENCE [LARGE SCALE GENOMIC DNA]</scope>
    <source>
        <strain evidence="8">cv. Monte Gargano</strain>
    </source>
</reference>
<dbReference type="InterPro" id="IPR047265">
    <property type="entry name" value="PIF1-like_bHLH"/>
</dbReference>
<dbReference type="PANTHER" id="PTHR45855">
    <property type="entry name" value="TRANSCRIPTION FACTOR PIF1-RELATED"/>
    <property type="match status" value="1"/>
</dbReference>
<dbReference type="InterPro" id="IPR011598">
    <property type="entry name" value="bHLH_dom"/>
</dbReference>
<evidence type="ECO:0000256" key="4">
    <source>
        <dbReference type="ARBA" id="ARBA00023163"/>
    </source>
</evidence>
<dbReference type="Proteomes" id="UP000029121">
    <property type="component" value="Unassembled WGS sequence"/>
</dbReference>
<dbReference type="KEGG" id="crb:17897787"/>
<dbReference type="Pfam" id="PF00010">
    <property type="entry name" value="HLH"/>
    <property type="match status" value="1"/>
</dbReference>
<dbReference type="GO" id="GO:0003677">
    <property type="term" value="F:DNA binding"/>
    <property type="evidence" value="ECO:0007669"/>
    <property type="project" value="UniProtKB-KW"/>
</dbReference>
<evidence type="ECO:0000256" key="1">
    <source>
        <dbReference type="ARBA" id="ARBA00004123"/>
    </source>
</evidence>
<protein>
    <recommendedName>
        <fullName evidence="6">BHLH domain-containing protein</fullName>
    </recommendedName>
</protein>
<dbReference type="STRING" id="81985.R0GQW8"/>
<feature type="domain" description="BHLH" evidence="6">
    <location>
        <begin position="183"/>
        <end position="232"/>
    </location>
</feature>
<dbReference type="AlphaFoldDB" id="R0GQW8"/>
<dbReference type="PANTHER" id="PTHR45855:SF31">
    <property type="entry name" value="TRANSCRIPTION FACTOR HFR1"/>
    <property type="match status" value="1"/>
</dbReference>
<evidence type="ECO:0000313" key="7">
    <source>
        <dbReference type="EMBL" id="EOA38176.1"/>
    </source>
</evidence>
<evidence type="ECO:0000313" key="8">
    <source>
        <dbReference type="Proteomes" id="UP000029121"/>
    </source>
</evidence>